<dbReference type="Pfam" id="PF14087">
    <property type="entry name" value="DUF4267"/>
    <property type="match status" value="1"/>
</dbReference>
<evidence type="ECO:0000313" key="3">
    <source>
        <dbReference type="Proteomes" id="UP000078544"/>
    </source>
</evidence>
<reference evidence="2 3" key="1">
    <citation type="journal article" date="2016" name="Genome Biol. Evol.">
        <title>Divergent and convergent evolution of fungal pathogenicity.</title>
        <authorList>
            <person name="Shang Y."/>
            <person name="Xiao G."/>
            <person name="Zheng P."/>
            <person name="Cen K."/>
            <person name="Zhan S."/>
            <person name="Wang C."/>
        </authorList>
    </citation>
    <scope>NUCLEOTIDE SEQUENCE [LARGE SCALE GENOMIC DNA]</scope>
    <source>
        <strain evidence="2 3">RCEF 2490</strain>
    </source>
</reference>
<organism evidence="2 3">
    <name type="scientific">Moelleriella libera RCEF 2490</name>
    <dbReference type="NCBI Taxonomy" id="1081109"/>
    <lineage>
        <taxon>Eukaryota</taxon>
        <taxon>Fungi</taxon>
        <taxon>Dikarya</taxon>
        <taxon>Ascomycota</taxon>
        <taxon>Pezizomycotina</taxon>
        <taxon>Sordariomycetes</taxon>
        <taxon>Hypocreomycetidae</taxon>
        <taxon>Hypocreales</taxon>
        <taxon>Clavicipitaceae</taxon>
        <taxon>Moelleriella</taxon>
    </lineage>
</organism>
<dbReference type="OrthoDB" id="5216128at2759"/>
<comment type="caution">
    <text evidence="2">The sequence shown here is derived from an EMBL/GenBank/DDBJ whole genome shotgun (WGS) entry which is preliminary data.</text>
</comment>
<evidence type="ECO:0000256" key="1">
    <source>
        <dbReference type="SAM" id="Phobius"/>
    </source>
</evidence>
<dbReference type="AlphaFoldDB" id="A0A162I7G4"/>
<evidence type="ECO:0008006" key="4">
    <source>
        <dbReference type="Google" id="ProtNLM"/>
    </source>
</evidence>
<dbReference type="EMBL" id="AZGY01000024">
    <property type="protein sequence ID" value="KZZ89633.1"/>
    <property type="molecule type" value="Genomic_DNA"/>
</dbReference>
<sequence>MPAAFFPYATLTIGLVPSLLGLHALIRPASVTKAFGLAFPTQPEARKATATFVRIYGIRNIAVSYLLTLIWSTGDRRLMAASSFAALAMCIGDGLLSKVVLGGGEWNHWFLAPVIAGVQAGLMGWI</sequence>
<name>A0A162I7G4_9HYPO</name>
<proteinExistence type="predicted"/>
<accession>A0A162I7G4</accession>
<feature type="transmembrane region" description="Helical" evidence="1">
    <location>
        <begin position="52"/>
        <end position="71"/>
    </location>
</feature>
<keyword evidence="1" id="KW-0472">Membrane</keyword>
<protein>
    <recommendedName>
        <fullName evidence="4">Integral membrane protein</fullName>
    </recommendedName>
</protein>
<keyword evidence="3" id="KW-1185">Reference proteome</keyword>
<evidence type="ECO:0000313" key="2">
    <source>
        <dbReference type="EMBL" id="KZZ89633.1"/>
    </source>
</evidence>
<keyword evidence="1" id="KW-0812">Transmembrane</keyword>
<keyword evidence="1" id="KW-1133">Transmembrane helix</keyword>
<dbReference type="InterPro" id="IPR025363">
    <property type="entry name" value="DUF4267"/>
</dbReference>
<dbReference type="Proteomes" id="UP000078544">
    <property type="component" value="Unassembled WGS sequence"/>
</dbReference>
<gene>
    <name evidence="2" type="ORF">AAL_07526</name>
</gene>